<sequence>MRAVFLSLGLVCLAGLAVDGQTRSRSFFDFFFDVENSLQNGRIVGGSTATIARYPFVASLRRFSNHICTASIISTVHAATGAHCTYSFKSLSGVTIYAGSTSRTTGGRVFVVTDNFIHPKYDPDTFDFDVAVLRIKTPFTPNLNIASVPLVPANYAVPDRVQPTVAGWGRTSTGGTLSPTLRAVAIPVIGNIPCQELWINTDITDNMLCAGAKGRDACTGDSGGPLVVPTNNYFQLVGIVSWGSAACGSEYPGVYTRIASPAIQSFLAQYV</sequence>
<dbReference type="STRING" id="34690.A0A1I8JV51"/>
<evidence type="ECO:0000256" key="4">
    <source>
        <dbReference type="ARBA" id="ARBA00022825"/>
    </source>
</evidence>
<evidence type="ECO:0000256" key="6">
    <source>
        <dbReference type="ARBA" id="ARBA00024195"/>
    </source>
</evidence>
<dbReference type="GO" id="GO:0004252">
    <property type="term" value="F:serine-type endopeptidase activity"/>
    <property type="evidence" value="ECO:0007669"/>
    <property type="project" value="InterPro"/>
</dbReference>
<dbReference type="AlphaFoldDB" id="A0A1I8JV51"/>
<evidence type="ECO:0000256" key="3">
    <source>
        <dbReference type="ARBA" id="ARBA00022801"/>
    </source>
</evidence>
<keyword evidence="5" id="KW-1015">Disulfide bond</keyword>
<name>A0A1I8JV51_9DIPT</name>
<dbReference type="GO" id="GO:0007586">
    <property type="term" value="P:digestion"/>
    <property type="evidence" value="ECO:0007669"/>
    <property type="project" value="UniProtKB-KW"/>
</dbReference>
<dbReference type="CDD" id="cd00190">
    <property type="entry name" value="Tryp_SPc"/>
    <property type="match status" value="1"/>
</dbReference>
<dbReference type="SMART" id="SM00020">
    <property type="entry name" value="Tryp_SPc"/>
    <property type="match status" value="1"/>
</dbReference>
<evidence type="ECO:0000256" key="7">
    <source>
        <dbReference type="SAM" id="SignalP"/>
    </source>
</evidence>
<keyword evidence="1" id="KW-0645">Protease</keyword>
<evidence type="ECO:0000256" key="1">
    <source>
        <dbReference type="ARBA" id="ARBA00022670"/>
    </source>
</evidence>
<keyword evidence="2" id="KW-0222">Digestion</keyword>
<dbReference type="InterPro" id="IPR001254">
    <property type="entry name" value="Trypsin_dom"/>
</dbReference>
<dbReference type="InterPro" id="IPR009003">
    <property type="entry name" value="Peptidase_S1_PA"/>
</dbReference>
<dbReference type="PROSITE" id="PS00135">
    <property type="entry name" value="TRYPSIN_SER"/>
    <property type="match status" value="1"/>
</dbReference>
<dbReference type="InterPro" id="IPR043504">
    <property type="entry name" value="Peptidase_S1_PA_chymotrypsin"/>
</dbReference>
<dbReference type="InterPro" id="IPR001314">
    <property type="entry name" value="Peptidase_S1A"/>
</dbReference>
<dbReference type="EnsemblMetazoa" id="AMEC023193-RA">
    <property type="protein sequence ID" value="AMEC023193-PA"/>
    <property type="gene ID" value="AMEC023193"/>
</dbReference>
<keyword evidence="10" id="KW-1185">Reference proteome</keyword>
<evidence type="ECO:0000313" key="9">
    <source>
        <dbReference type="EnsemblMetazoa" id="AMEC023193-PA"/>
    </source>
</evidence>
<dbReference type="GO" id="GO:0006508">
    <property type="term" value="P:proteolysis"/>
    <property type="evidence" value="ECO:0007669"/>
    <property type="project" value="UniProtKB-KW"/>
</dbReference>
<dbReference type="Proteomes" id="UP000075902">
    <property type="component" value="Unassembled WGS sequence"/>
</dbReference>
<dbReference type="PANTHER" id="PTHR24276:SF91">
    <property type="entry name" value="AT26814P-RELATED"/>
    <property type="match status" value="1"/>
</dbReference>
<evidence type="ECO:0000313" key="10">
    <source>
        <dbReference type="Proteomes" id="UP000075902"/>
    </source>
</evidence>
<evidence type="ECO:0000259" key="8">
    <source>
        <dbReference type="PROSITE" id="PS50240"/>
    </source>
</evidence>
<keyword evidence="7" id="KW-0732">Signal</keyword>
<reference evidence="9" key="2">
    <citation type="submission" date="2020-05" db="UniProtKB">
        <authorList>
            <consortium name="EnsemblMetazoa"/>
        </authorList>
    </citation>
    <scope>IDENTIFICATION</scope>
    <source>
        <strain evidence="9">CM1001059</strain>
    </source>
</reference>
<evidence type="ECO:0000256" key="2">
    <source>
        <dbReference type="ARBA" id="ARBA00022757"/>
    </source>
</evidence>
<dbReference type="SUPFAM" id="SSF50494">
    <property type="entry name" value="Trypsin-like serine proteases"/>
    <property type="match status" value="1"/>
</dbReference>
<dbReference type="VEuPathDB" id="VectorBase:AMEC023193"/>
<proteinExistence type="inferred from homology"/>
<evidence type="ECO:0000256" key="5">
    <source>
        <dbReference type="ARBA" id="ARBA00023157"/>
    </source>
</evidence>
<keyword evidence="4" id="KW-0720">Serine protease</keyword>
<accession>A0A1I8JV51</accession>
<keyword evidence="3" id="KW-0378">Hydrolase</keyword>
<dbReference type="InterPro" id="IPR033116">
    <property type="entry name" value="TRYPSIN_SER"/>
</dbReference>
<dbReference type="Pfam" id="PF00089">
    <property type="entry name" value="Trypsin"/>
    <property type="match status" value="1"/>
</dbReference>
<organism evidence="9 10">
    <name type="scientific">Anopheles melas</name>
    <dbReference type="NCBI Taxonomy" id="34690"/>
    <lineage>
        <taxon>Eukaryota</taxon>
        <taxon>Metazoa</taxon>
        <taxon>Ecdysozoa</taxon>
        <taxon>Arthropoda</taxon>
        <taxon>Hexapoda</taxon>
        <taxon>Insecta</taxon>
        <taxon>Pterygota</taxon>
        <taxon>Neoptera</taxon>
        <taxon>Endopterygota</taxon>
        <taxon>Diptera</taxon>
        <taxon>Nematocera</taxon>
        <taxon>Culicoidea</taxon>
        <taxon>Culicidae</taxon>
        <taxon>Anophelinae</taxon>
        <taxon>Anopheles</taxon>
    </lineage>
</organism>
<comment type="similarity">
    <text evidence="6">Belongs to the peptidase S1 family. CLIP subfamily.</text>
</comment>
<reference evidence="10" key="1">
    <citation type="submission" date="2014-01" db="EMBL/GenBank/DDBJ databases">
        <title>The Genome Sequence of Anopheles melas CM1001059_A (V2).</title>
        <authorList>
            <consortium name="The Broad Institute Genomics Platform"/>
            <person name="Neafsey D.E."/>
            <person name="Besansky N."/>
            <person name="Howell P."/>
            <person name="Walton C."/>
            <person name="Young S.K."/>
            <person name="Zeng Q."/>
            <person name="Gargeya S."/>
            <person name="Fitzgerald M."/>
            <person name="Haas B."/>
            <person name="Abouelleil A."/>
            <person name="Allen A.W."/>
            <person name="Alvarado L."/>
            <person name="Arachchi H.M."/>
            <person name="Berlin A.M."/>
            <person name="Chapman S.B."/>
            <person name="Gainer-Dewar J."/>
            <person name="Goldberg J."/>
            <person name="Griggs A."/>
            <person name="Gujja S."/>
            <person name="Hansen M."/>
            <person name="Howarth C."/>
            <person name="Imamovic A."/>
            <person name="Ireland A."/>
            <person name="Larimer J."/>
            <person name="McCowan C."/>
            <person name="Murphy C."/>
            <person name="Pearson M."/>
            <person name="Poon T.W."/>
            <person name="Priest M."/>
            <person name="Roberts A."/>
            <person name="Saif S."/>
            <person name="Shea T."/>
            <person name="Sisk P."/>
            <person name="Sykes S."/>
            <person name="Wortman J."/>
            <person name="Nusbaum C."/>
            <person name="Birren B."/>
        </authorList>
    </citation>
    <scope>NUCLEOTIDE SEQUENCE [LARGE SCALE GENOMIC DNA]</scope>
    <source>
        <strain evidence="10">CM1001059</strain>
    </source>
</reference>
<dbReference type="FunFam" id="2.40.10.10:FF:000034">
    <property type="entry name" value="Eupolytin"/>
    <property type="match status" value="1"/>
</dbReference>
<dbReference type="Gene3D" id="2.40.10.10">
    <property type="entry name" value="Trypsin-like serine proteases"/>
    <property type="match status" value="1"/>
</dbReference>
<feature type="signal peptide" evidence="7">
    <location>
        <begin position="1"/>
        <end position="24"/>
    </location>
</feature>
<feature type="chain" id="PRO_5009322205" description="Peptidase S1 domain-containing protein" evidence="7">
    <location>
        <begin position="25"/>
        <end position="271"/>
    </location>
</feature>
<dbReference type="PROSITE" id="PS50240">
    <property type="entry name" value="TRYPSIN_DOM"/>
    <property type="match status" value="1"/>
</dbReference>
<dbReference type="PRINTS" id="PR00722">
    <property type="entry name" value="CHYMOTRYPSIN"/>
</dbReference>
<dbReference type="PANTHER" id="PTHR24276">
    <property type="entry name" value="POLYSERASE-RELATED"/>
    <property type="match status" value="1"/>
</dbReference>
<protein>
    <recommendedName>
        <fullName evidence="8">Peptidase S1 domain-containing protein</fullName>
    </recommendedName>
</protein>
<dbReference type="InterPro" id="IPR050430">
    <property type="entry name" value="Peptidase_S1"/>
</dbReference>
<feature type="domain" description="Peptidase S1" evidence="8">
    <location>
        <begin position="43"/>
        <end position="271"/>
    </location>
</feature>